<name>A0A0L8VFF3_9BACT</name>
<evidence type="ECO:0000313" key="1">
    <source>
        <dbReference type="EMBL" id="KOH46917.1"/>
    </source>
</evidence>
<dbReference type="Proteomes" id="UP000036958">
    <property type="component" value="Unassembled WGS sequence"/>
</dbReference>
<comment type="caution">
    <text evidence="1">The sequence shown here is derived from an EMBL/GenBank/DDBJ whole genome shotgun (WGS) entry which is preliminary data.</text>
</comment>
<accession>A0A0L8VFF3</accession>
<organism evidence="1 2">
    <name type="scientific">Sunxiuqinia dokdonensis</name>
    <dbReference type="NCBI Taxonomy" id="1409788"/>
    <lineage>
        <taxon>Bacteria</taxon>
        <taxon>Pseudomonadati</taxon>
        <taxon>Bacteroidota</taxon>
        <taxon>Bacteroidia</taxon>
        <taxon>Marinilabiliales</taxon>
        <taxon>Prolixibacteraceae</taxon>
        <taxon>Sunxiuqinia</taxon>
    </lineage>
</organism>
<keyword evidence="2" id="KW-1185">Reference proteome</keyword>
<dbReference type="STRING" id="1409788.NC99_03170"/>
<sequence>MERHYFHFGGISPIIAQPPIHLKINDQNPLEIAVLLIFQVFYNYVNNPFYVKLPIVL</sequence>
<proteinExistence type="predicted"/>
<evidence type="ECO:0000313" key="2">
    <source>
        <dbReference type="Proteomes" id="UP000036958"/>
    </source>
</evidence>
<gene>
    <name evidence="1" type="ORF">NC99_03170</name>
</gene>
<protein>
    <submittedName>
        <fullName evidence="1">Uncharacterized protein</fullName>
    </submittedName>
</protein>
<reference evidence="2" key="1">
    <citation type="submission" date="2015-07" db="EMBL/GenBank/DDBJ databases">
        <title>Genome sequencing of Sunxiuqinia dokdonensis strain SK.</title>
        <authorList>
            <person name="Ahn S."/>
            <person name="Kim B.-C."/>
        </authorList>
    </citation>
    <scope>NUCLEOTIDE SEQUENCE [LARGE SCALE GENOMIC DNA]</scope>
    <source>
        <strain evidence="2">SK</strain>
    </source>
</reference>
<dbReference type="EMBL" id="LGIA01000014">
    <property type="protein sequence ID" value="KOH46917.1"/>
    <property type="molecule type" value="Genomic_DNA"/>
</dbReference>
<dbReference type="AlphaFoldDB" id="A0A0L8VFF3"/>